<evidence type="ECO:0000256" key="2">
    <source>
        <dbReference type="ARBA" id="ARBA00022741"/>
    </source>
</evidence>
<evidence type="ECO:0000256" key="4">
    <source>
        <dbReference type="PROSITE-ProRule" id="PRU00409"/>
    </source>
</evidence>
<feature type="domain" description="ATP-grasp" evidence="5">
    <location>
        <begin position="6"/>
        <end position="63"/>
    </location>
</feature>
<protein>
    <submittedName>
        <fullName evidence="7">Acetyl-CoA carboxylase biotin carboxylase subunit</fullName>
    </submittedName>
</protein>
<dbReference type="Pfam" id="PF02786">
    <property type="entry name" value="CPSase_L_D2"/>
    <property type="match status" value="1"/>
</dbReference>
<evidence type="ECO:0000256" key="3">
    <source>
        <dbReference type="ARBA" id="ARBA00022840"/>
    </source>
</evidence>
<dbReference type="InterPro" id="IPR005479">
    <property type="entry name" value="CPAse_ATP-bd"/>
</dbReference>
<dbReference type="SUPFAM" id="SSF56059">
    <property type="entry name" value="Glutathione synthetase ATP-binding domain-like"/>
    <property type="match status" value="1"/>
</dbReference>
<evidence type="ECO:0000259" key="6">
    <source>
        <dbReference type="PROSITE" id="PS50979"/>
    </source>
</evidence>
<evidence type="ECO:0000259" key="5">
    <source>
        <dbReference type="PROSITE" id="PS50975"/>
    </source>
</evidence>
<evidence type="ECO:0000313" key="7">
    <source>
        <dbReference type="EMBL" id="PTF53187.1"/>
    </source>
</evidence>
<dbReference type="PANTHER" id="PTHR45007:SF1">
    <property type="entry name" value="CARBOXYLASE, PUTATIVE (AFU_ORTHOLOGUE AFUA_5G07570)-RELATED"/>
    <property type="match status" value="1"/>
</dbReference>
<dbReference type="PROSITE" id="PS50975">
    <property type="entry name" value="ATP_GRASP"/>
    <property type="match status" value="1"/>
</dbReference>
<comment type="caution">
    <text evidence="7">The sequence shown here is derived from an EMBL/GenBank/DDBJ whole genome shotgun (WGS) entry which is preliminary data.</text>
</comment>
<keyword evidence="1" id="KW-0436">Ligase</keyword>
<name>A0A2T4LKY4_9STAP</name>
<proteinExistence type="predicted"/>
<dbReference type="GO" id="GO:0046872">
    <property type="term" value="F:metal ion binding"/>
    <property type="evidence" value="ECO:0007669"/>
    <property type="project" value="InterPro"/>
</dbReference>
<dbReference type="PANTHER" id="PTHR45007">
    <property type="entry name" value="CARBOXYLASE, PUTATIVE (AFU_ORTHOLOGUE AFUA_5G07570)-RELATED"/>
    <property type="match status" value="1"/>
</dbReference>
<dbReference type="Gene3D" id="3.30.470.20">
    <property type="entry name" value="ATP-grasp fold, B domain"/>
    <property type="match status" value="1"/>
</dbReference>
<dbReference type="AlphaFoldDB" id="A0A2T4LKY4"/>
<dbReference type="GO" id="GO:0005524">
    <property type="term" value="F:ATP binding"/>
    <property type="evidence" value="ECO:0007669"/>
    <property type="project" value="UniProtKB-UniRule"/>
</dbReference>
<dbReference type="InterPro" id="IPR011761">
    <property type="entry name" value="ATP-grasp"/>
</dbReference>
<evidence type="ECO:0000313" key="8">
    <source>
        <dbReference type="Proteomes" id="UP000241208"/>
    </source>
</evidence>
<dbReference type="SMART" id="SM00878">
    <property type="entry name" value="Biotin_carb_C"/>
    <property type="match status" value="1"/>
</dbReference>
<gene>
    <name evidence="7" type="ORF">BUY34_14320</name>
</gene>
<dbReference type="GO" id="GO:0016874">
    <property type="term" value="F:ligase activity"/>
    <property type="evidence" value="ECO:0007669"/>
    <property type="project" value="UniProtKB-KW"/>
</dbReference>
<feature type="non-terminal residue" evidence="7">
    <location>
        <position position="1"/>
    </location>
</feature>
<dbReference type="InterPro" id="IPR011054">
    <property type="entry name" value="Rudment_hybrid_motif"/>
</dbReference>
<keyword evidence="3 4" id="KW-0067">ATP-binding</keyword>
<evidence type="ECO:0000256" key="1">
    <source>
        <dbReference type="ARBA" id="ARBA00022598"/>
    </source>
</evidence>
<keyword evidence="2 4" id="KW-0547">Nucleotide-binding</keyword>
<dbReference type="InterPro" id="IPR005482">
    <property type="entry name" value="Biotin_COase_C"/>
</dbReference>
<dbReference type="Pfam" id="PF02785">
    <property type="entry name" value="Biotin_carb_C"/>
    <property type="match status" value="1"/>
</dbReference>
<organism evidence="7 8">
    <name type="scientific">Staphylococcus cohnii</name>
    <dbReference type="NCBI Taxonomy" id="29382"/>
    <lineage>
        <taxon>Bacteria</taxon>
        <taxon>Bacillati</taxon>
        <taxon>Bacillota</taxon>
        <taxon>Bacilli</taxon>
        <taxon>Bacillales</taxon>
        <taxon>Staphylococcaceae</taxon>
        <taxon>Staphylococcus</taxon>
        <taxon>Staphylococcus cohnii species complex</taxon>
    </lineage>
</organism>
<dbReference type="InterPro" id="IPR011764">
    <property type="entry name" value="Biotin_carboxylation_dom"/>
</dbReference>
<feature type="non-terminal residue" evidence="7">
    <location>
        <position position="152"/>
    </location>
</feature>
<accession>A0A2T4LKY4</accession>
<dbReference type="SUPFAM" id="SSF51246">
    <property type="entry name" value="Rudiment single hybrid motif"/>
    <property type="match status" value="1"/>
</dbReference>
<dbReference type="EMBL" id="PYZR01000489">
    <property type="protein sequence ID" value="PTF53187.1"/>
    <property type="molecule type" value="Genomic_DNA"/>
</dbReference>
<reference evidence="7 8" key="1">
    <citation type="journal article" date="2016" name="Front. Microbiol.">
        <title>Comprehensive Phylogenetic Analysis of Bovine Non-aureus Staphylococci Species Based on Whole-Genome Sequencing.</title>
        <authorList>
            <person name="Naushad S."/>
            <person name="Barkema H.W."/>
            <person name="Luby C."/>
            <person name="Condas L.A."/>
            <person name="Nobrega D.B."/>
            <person name="Carson D.A."/>
            <person name="De Buck J."/>
        </authorList>
    </citation>
    <scope>NUCLEOTIDE SEQUENCE [LARGE SCALE GENOMIC DNA]</scope>
    <source>
        <strain evidence="7 8">SNUC 3829</strain>
    </source>
</reference>
<dbReference type="PROSITE" id="PS00867">
    <property type="entry name" value="CPSASE_2"/>
    <property type="match status" value="1"/>
</dbReference>
<dbReference type="Proteomes" id="UP000241208">
    <property type="component" value="Unassembled WGS sequence"/>
</dbReference>
<feature type="domain" description="Biotin carboxylation" evidence="6">
    <location>
        <begin position="1"/>
        <end position="152"/>
    </location>
</feature>
<sequence>QICNDAVAVARAANYRSAGTIEFLVTADDYYFIEMNARIQAEHTVTEMRTDTDLLQTQLYLMQYNKLPFTQEAIRFSGHVIEARINAENPEQGFQPSPGTVQALHLPQGFNVRVDSLLYQGYTVSPHDDSLVAKVIIKADNRSLAISKLKVT</sequence>
<dbReference type="PROSITE" id="PS50979">
    <property type="entry name" value="BC"/>
    <property type="match status" value="1"/>
</dbReference>